<proteinExistence type="predicted"/>
<dbReference type="PANTHER" id="PTHR12358:SF31">
    <property type="entry name" value="ACYLGLYCEROL KINASE, MITOCHONDRIAL"/>
    <property type="match status" value="1"/>
</dbReference>
<dbReference type="Pfam" id="PF19279">
    <property type="entry name" value="YegS_C"/>
    <property type="match status" value="1"/>
</dbReference>
<dbReference type="InterPro" id="IPR016064">
    <property type="entry name" value="NAD/diacylglycerol_kinase_sf"/>
</dbReference>
<dbReference type="SUPFAM" id="SSF111331">
    <property type="entry name" value="NAD kinase/diacylglycerol kinase-like"/>
    <property type="match status" value="1"/>
</dbReference>
<evidence type="ECO:0000256" key="3">
    <source>
        <dbReference type="ARBA" id="ARBA00022777"/>
    </source>
</evidence>
<protein>
    <submittedName>
        <fullName evidence="6">ATP-NAD kinase-like domain-containing protein</fullName>
    </submittedName>
</protein>
<keyword evidence="4" id="KW-0067">ATP-binding</keyword>
<dbReference type="Pfam" id="PF00781">
    <property type="entry name" value="DAGK_cat"/>
    <property type="match status" value="1"/>
</dbReference>
<dbReference type="Proteomes" id="UP000813824">
    <property type="component" value="Unassembled WGS sequence"/>
</dbReference>
<evidence type="ECO:0000259" key="5">
    <source>
        <dbReference type="PROSITE" id="PS50146"/>
    </source>
</evidence>
<dbReference type="OrthoDB" id="3853857at2759"/>
<evidence type="ECO:0000256" key="1">
    <source>
        <dbReference type="ARBA" id="ARBA00022679"/>
    </source>
</evidence>
<dbReference type="AlphaFoldDB" id="A0A8K0UXC7"/>
<dbReference type="PROSITE" id="PS50146">
    <property type="entry name" value="DAGK"/>
    <property type="match status" value="1"/>
</dbReference>
<keyword evidence="2" id="KW-0547">Nucleotide-binding</keyword>
<keyword evidence="3 6" id="KW-0418">Kinase</keyword>
<gene>
    <name evidence="6" type="ORF">BXZ70DRAFT_275539</name>
</gene>
<dbReference type="InterPro" id="IPR045540">
    <property type="entry name" value="YegS/DAGK_C"/>
</dbReference>
<evidence type="ECO:0000256" key="2">
    <source>
        <dbReference type="ARBA" id="ARBA00022741"/>
    </source>
</evidence>
<dbReference type="PANTHER" id="PTHR12358">
    <property type="entry name" value="SPHINGOSINE KINASE"/>
    <property type="match status" value="1"/>
</dbReference>
<dbReference type="GO" id="GO:0005737">
    <property type="term" value="C:cytoplasm"/>
    <property type="evidence" value="ECO:0007669"/>
    <property type="project" value="TreeGrafter"/>
</dbReference>
<keyword evidence="7" id="KW-1185">Reference proteome</keyword>
<comment type="caution">
    <text evidence="6">The sequence shown here is derived from an EMBL/GenBank/DDBJ whole genome shotgun (WGS) entry which is preliminary data.</text>
</comment>
<evidence type="ECO:0000256" key="4">
    <source>
        <dbReference type="ARBA" id="ARBA00022840"/>
    </source>
</evidence>
<dbReference type="GO" id="GO:0005524">
    <property type="term" value="F:ATP binding"/>
    <property type="evidence" value="ECO:0007669"/>
    <property type="project" value="UniProtKB-KW"/>
</dbReference>
<accession>A0A8K0UXC7</accession>
<evidence type="ECO:0000313" key="6">
    <source>
        <dbReference type="EMBL" id="KAH8107107.1"/>
    </source>
</evidence>
<dbReference type="Gene3D" id="3.40.50.10330">
    <property type="entry name" value="Probable inorganic polyphosphate/atp-NAD kinase, domain 1"/>
    <property type="match status" value="1"/>
</dbReference>
<dbReference type="SMART" id="SM00046">
    <property type="entry name" value="DAGKc"/>
    <property type="match status" value="1"/>
</dbReference>
<dbReference type="InterPro" id="IPR001206">
    <property type="entry name" value="Diacylglycerol_kinase_cat_dom"/>
</dbReference>
<name>A0A8K0UXC7_9AGAR</name>
<keyword evidence="1" id="KW-0808">Transferase</keyword>
<dbReference type="GO" id="GO:0016020">
    <property type="term" value="C:membrane"/>
    <property type="evidence" value="ECO:0007669"/>
    <property type="project" value="TreeGrafter"/>
</dbReference>
<evidence type="ECO:0000313" key="7">
    <source>
        <dbReference type="Proteomes" id="UP000813824"/>
    </source>
</evidence>
<dbReference type="EMBL" id="JAEVFJ010000002">
    <property type="protein sequence ID" value="KAH8107107.1"/>
    <property type="molecule type" value="Genomic_DNA"/>
</dbReference>
<reference evidence="6" key="1">
    <citation type="journal article" date="2021" name="New Phytol.">
        <title>Evolutionary innovations through gain and loss of genes in the ectomycorrhizal Boletales.</title>
        <authorList>
            <person name="Wu G."/>
            <person name="Miyauchi S."/>
            <person name="Morin E."/>
            <person name="Kuo A."/>
            <person name="Drula E."/>
            <person name="Varga T."/>
            <person name="Kohler A."/>
            <person name="Feng B."/>
            <person name="Cao Y."/>
            <person name="Lipzen A."/>
            <person name="Daum C."/>
            <person name="Hundley H."/>
            <person name="Pangilinan J."/>
            <person name="Johnson J."/>
            <person name="Barry K."/>
            <person name="LaButti K."/>
            <person name="Ng V."/>
            <person name="Ahrendt S."/>
            <person name="Min B."/>
            <person name="Choi I.G."/>
            <person name="Park H."/>
            <person name="Plett J.M."/>
            <person name="Magnuson J."/>
            <person name="Spatafora J.W."/>
            <person name="Nagy L.G."/>
            <person name="Henrissat B."/>
            <person name="Grigoriev I.V."/>
            <person name="Yang Z.L."/>
            <person name="Xu J."/>
            <person name="Martin F.M."/>
        </authorList>
    </citation>
    <scope>NUCLEOTIDE SEQUENCE</scope>
    <source>
        <strain evidence="6">KKN 215</strain>
    </source>
</reference>
<dbReference type="GO" id="GO:0001727">
    <property type="term" value="F:lipid kinase activity"/>
    <property type="evidence" value="ECO:0007669"/>
    <property type="project" value="TreeGrafter"/>
</dbReference>
<feature type="domain" description="DAGKc" evidence="5">
    <location>
        <begin position="106"/>
        <end position="247"/>
    </location>
</feature>
<dbReference type="InterPro" id="IPR017438">
    <property type="entry name" value="ATP-NAD_kinase_N"/>
</dbReference>
<dbReference type="Gene3D" id="2.60.200.40">
    <property type="match status" value="1"/>
</dbReference>
<sequence length="485" mass="53668">MASQSNGQKRSITIQNQGAGHSSTLTLTGDILRVRREEWKDIQVPVRNVVWSEYVDGKLEVSVLAKRGKNASFSLVRLTTAVDEAQREAVTEFVDALTKLSYRGPQKPRRLKVLINPHSGPGKAPLLFKRKVEPLFRAARCELDITYTTRRNHAADLMQDIPLGTYDAVVVISGDGLIHEVLNGFAQHKNPLAAFRIPVAPIPAGSGNALALNLLGLEEGVDVSTAALNAVKGRAIPFDLFSFVQKDTRVFSFFSQCVGLMAELDLWTEHLRFLGSGRFVVGYLTGIIKRKACPVKIHIKVGQSDKDAIYKTFREERAKALEASHREIDDSSEEDPIPSESTIPPLRYVSVKPEEEEGWISFEKATSFFYAGNGPYVSVDLMQFPAALPGDGYIDVVIHEQVSRGKMLSAMDEASAGAGFWLPEQHYFKAEAYRIEPLSTNSCLSVDGEGFDFEPFHVEVHKGLARVLSPYGYYNADFFPKSSPS</sequence>
<organism evidence="6 7">
    <name type="scientific">Cristinia sonorae</name>
    <dbReference type="NCBI Taxonomy" id="1940300"/>
    <lineage>
        <taxon>Eukaryota</taxon>
        <taxon>Fungi</taxon>
        <taxon>Dikarya</taxon>
        <taxon>Basidiomycota</taxon>
        <taxon>Agaricomycotina</taxon>
        <taxon>Agaricomycetes</taxon>
        <taxon>Agaricomycetidae</taxon>
        <taxon>Agaricales</taxon>
        <taxon>Pleurotineae</taxon>
        <taxon>Stephanosporaceae</taxon>
        <taxon>Cristinia</taxon>
    </lineage>
</organism>
<dbReference type="GO" id="GO:0046512">
    <property type="term" value="P:sphingosine biosynthetic process"/>
    <property type="evidence" value="ECO:0007669"/>
    <property type="project" value="TreeGrafter"/>
</dbReference>
<dbReference type="InterPro" id="IPR050187">
    <property type="entry name" value="Lipid_Phosphate_FormReg"/>
</dbReference>